<dbReference type="Proteomes" id="UP001154282">
    <property type="component" value="Unassembled WGS sequence"/>
</dbReference>
<proteinExistence type="predicted"/>
<feature type="transmembrane region" description="Helical" evidence="1">
    <location>
        <begin position="20"/>
        <end position="41"/>
    </location>
</feature>
<keyword evidence="3" id="KW-1185">Reference proteome</keyword>
<keyword evidence="1" id="KW-0472">Membrane</keyword>
<comment type="caution">
    <text evidence="2">The sequence shown here is derived from an EMBL/GenBank/DDBJ whole genome shotgun (WGS) entry which is preliminary data.</text>
</comment>
<protein>
    <recommendedName>
        <fullName evidence="4">Reticulon-like protein</fullName>
    </recommendedName>
</protein>
<accession>A0AAV0KZM0</accession>
<dbReference type="InterPro" id="IPR006927">
    <property type="entry name" value="DUF639"/>
</dbReference>
<evidence type="ECO:0000256" key="1">
    <source>
        <dbReference type="SAM" id="Phobius"/>
    </source>
</evidence>
<evidence type="ECO:0000313" key="2">
    <source>
        <dbReference type="EMBL" id="CAI0427128.1"/>
    </source>
</evidence>
<dbReference type="Pfam" id="PF04842">
    <property type="entry name" value="DUF639"/>
    <property type="match status" value="1"/>
</dbReference>
<dbReference type="EMBL" id="CAMGYJ010000005">
    <property type="protein sequence ID" value="CAI0427128.1"/>
    <property type="molecule type" value="Genomic_DNA"/>
</dbReference>
<dbReference type="AlphaFoldDB" id="A0AAV0KZM0"/>
<organism evidence="2 3">
    <name type="scientific">Linum tenue</name>
    <dbReference type="NCBI Taxonomy" id="586396"/>
    <lineage>
        <taxon>Eukaryota</taxon>
        <taxon>Viridiplantae</taxon>
        <taxon>Streptophyta</taxon>
        <taxon>Embryophyta</taxon>
        <taxon>Tracheophyta</taxon>
        <taxon>Spermatophyta</taxon>
        <taxon>Magnoliopsida</taxon>
        <taxon>eudicotyledons</taxon>
        <taxon>Gunneridae</taxon>
        <taxon>Pentapetalae</taxon>
        <taxon>rosids</taxon>
        <taxon>fabids</taxon>
        <taxon>Malpighiales</taxon>
        <taxon>Linaceae</taxon>
        <taxon>Linum</taxon>
    </lineage>
</organism>
<keyword evidence="1" id="KW-0812">Transmembrane</keyword>
<gene>
    <name evidence="2" type="ORF">LITE_LOCUS21071</name>
</gene>
<name>A0AAV0KZM0_9ROSI</name>
<evidence type="ECO:0008006" key="4">
    <source>
        <dbReference type="Google" id="ProtNLM"/>
    </source>
</evidence>
<feature type="transmembrane region" description="Helical" evidence="1">
    <location>
        <begin position="103"/>
        <end position="128"/>
    </location>
</feature>
<dbReference type="PANTHER" id="PTHR31860:SF6">
    <property type="entry name" value="HEAT-INDUCIBLE TRANSCRIPTION REPRESSOR (DUF639)"/>
    <property type="match status" value="1"/>
</dbReference>
<sequence length="173" mass="19433">MKIGEGAVRLTEFSCFRDWLGYAFGLMLASLAVFMLLTRFFNQGQPVDELKVVAPPPMNTMEQLLAVQNAISQVEQLIQDGNIGLLKVRALLLSVFPQASDKFAAVLLGMGLVLAILPLKYVVLLGFLEVSTRYSPARKESSERCARRMREWWFSIPAAPVVLDREKDDKKKK</sequence>
<keyword evidence="1" id="KW-1133">Transmembrane helix</keyword>
<reference evidence="2" key="1">
    <citation type="submission" date="2022-08" db="EMBL/GenBank/DDBJ databases">
        <authorList>
            <person name="Gutierrez-Valencia J."/>
        </authorList>
    </citation>
    <scope>NUCLEOTIDE SEQUENCE</scope>
</reference>
<dbReference type="PANTHER" id="PTHR31860">
    <property type="entry name" value="HEAT-INDUCIBLE TRANSCRIPTION REPRESSOR (DUF639)-RELATED"/>
    <property type="match status" value="1"/>
</dbReference>
<evidence type="ECO:0000313" key="3">
    <source>
        <dbReference type="Proteomes" id="UP001154282"/>
    </source>
</evidence>